<name>A5DRA9_PICGU</name>
<evidence type="ECO:0000259" key="2">
    <source>
        <dbReference type="Pfam" id="PF04425"/>
    </source>
</evidence>
<feature type="compositionally biased region" description="Polar residues" evidence="1">
    <location>
        <begin position="324"/>
        <end position="337"/>
    </location>
</feature>
<feature type="region of interest" description="Disordered" evidence="1">
    <location>
        <begin position="19"/>
        <end position="38"/>
    </location>
</feature>
<dbReference type="InParanoid" id="A5DRA9"/>
<dbReference type="KEGG" id="pgu:PGUG_05810"/>
<feature type="region of interest" description="Disordered" evidence="1">
    <location>
        <begin position="106"/>
        <end position="126"/>
    </location>
</feature>
<dbReference type="Pfam" id="PF04426">
    <property type="entry name" value="Bul1_C"/>
    <property type="match status" value="2"/>
</dbReference>
<dbReference type="GeneID" id="5123836"/>
<evidence type="ECO:0000313" key="5">
    <source>
        <dbReference type="Proteomes" id="UP000001997"/>
    </source>
</evidence>
<evidence type="ECO:0008006" key="6">
    <source>
        <dbReference type="Google" id="ProtNLM"/>
    </source>
</evidence>
<sequence length="780" mass="88705">MAIRNRFSLRSFLFKPQFSPPTSGMTPEIPSHQDGDGGEFNEDDILRSEQANQAPVWSILPSYHMYKSLYMGMNAPTENIHEPPTYEDVSHTSVSHTSVTTSSITASSLSLHNSDTTAPSSNDPRVIVADENTNDWQNTLLDNIHQLKNLTFSNNKYAKSLNVSVHFTKEVGKLGKKPTYIDPSVYEYKQGDTVNGHILIENTSDEKIRFDMMYVVFEGSFLVANAKNKKDRVPVKVKQFLQMFDFTASWNHGNIDRLITESSHPYTCPNIVDPIDNAKLAVKDRTIHPGNVYKRFFTFKIPAQLLDSECSHNLSGHTHIPPSLGSSRQEQAKYSSKQMQTMRVRDLSFVDTSISYGVMTRIIGRSSMYNLDENDESEGTRLINSTGDEFVILKEQNEFMRMVPEPMGNSLDEHLMKVTESKMLHDNLVNRLQQKIDMGNSILEAMKNGNYDFAIDISDQERTLHASNDHMGDLIKSRQLYRACTSRDKKMTNVPVEKYGVAFAFKKRSLTGSSKPLGSMMVSTPKVNRVVRYISPLRFRPDVSQKIDNKSWKLSVPIDFSFTFPATADHRNIKLPDLKRVDVELVALTWKSLKYALPYELNHDIIFKDRVATHHSSKEESHKVFGGDNINETYKKPFQIMMNQLYDLYNELGSDNFKLEAQLVEDVKSISSFETKHMNMPVQSVTVRDRSENATSLSRLPWVQKDPNTFSSQVNVAIDLETVYLKGEMPTAEKAHSNYCLVTSFQSCTIGRLYYLKVVLKLSNNDSVRFLLPVTVEKSA</sequence>
<feature type="domain" description="Bul1 C-terminal" evidence="3">
    <location>
        <begin position="694"/>
        <end position="778"/>
    </location>
</feature>
<evidence type="ECO:0000259" key="3">
    <source>
        <dbReference type="Pfam" id="PF04426"/>
    </source>
</evidence>
<dbReference type="PANTHER" id="PTHR31904:SF1">
    <property type="entry name" value="BYPASS OF STOP CODON PROTEIN 5-RELATED"/>
    <property type="match status" value="1"/>
</dbReference>
<dbReference type="STRING" id="294746.A5DRA9"/>
<evidence type="ECO:0000313" key="4">
    <source>
        <dbReference type="EMBL" id="EDK41712.2"/>
    </source>
</evidence>
<dbReference type="OrthoDB" id="4007955at2759"/>
<dbReference type="Proteomes" id="UP000001997">
    <property type="component" value="Unassembled WGS sequence"/>
</dbReference>
<dbReference type="OMA" id="FLQMFDF"/>
<dbReference type="EMBL" id="CH408162">
    <property type="protein sequence ID" value="EDK41712.2"/>
    <property type="molecule type" value="Genomic_DNA"/>
</dbReference>
<reference evidence="4 5" key="1">
    <citation type="journal article" date="2009" name="Nature">
        <title>Evolution of pathogenicity and sexual reproduction in eight Candida genomes.</title>
        <authorList>
            <person name="Butler G."/>
            <person name="Rasmussen M.D."/>
            <person name="Lin M.F."/>
            <person name="Santos M.A."/>
            <person name="Sakthikumar S."/>
            <person name="Munro C.A."/>
            <person name="Rheinbay E."/>
            <person name="Grabherr M."/>
            <person name="Forche A."/>
            <person name="Reedy J.L."/>
            <person name="Agrafioti I."/>
            <person name="Arnaud M.B."/>
            <person name="Bates S."/>
            <person name="Brown A.J."/>
            <person name="Brunke S."/>
            <person name="Costanzo M.C."/>
            <person name="Fitzpatrick D.A."/>
            <person name="de Groot P.W."/>
            <person name="Harris D."/>
            <person name="Hoyer L.L."/>
            <person name="Hube B."/>
            <person name="Klis F.M."/>
            <person name="Kodira C."/>
            <person name="Lennard N."/>
            <person name="Logue M.E."/>
            <person name="Martin R."/>
            <person name="Neiman A.M."/>
            <person name="Nikolaou E."/>
            <person name="Quail M.A."/>
            <person name="Quinn J."/>
            <person name="Santos M.C."/>
            <person name="Schmitzberger F.F."/>
            <person name="Sherlock G."/>
            <person name="Shah P."/>
            <person name="Silverstein K.A."/>
            <person name="Skrzypek M.S."/>
            <person name="Soll D."/>
            <person name="Staggs R."/>
            <person name="Stansfield I."/>
            <person name="Stumpf M.P."/>
            <person name="Sudbery P.E."/>
            <person name="Srikantha T."/>
            <person name="Zeng Q."/>
            <person name="Berman J."/>
            <person name="Berriman M."/>
            <person name="Heitman J."/>
            <person name="Gow N.A."/>
            <person name="Lorenz M.C."/>
            <person name="Birren B.W."/>
            <person name="Kellis M."/>
            <person name="Cuomo C.A."/>
        </authorList>
    </citation>
    <scope>NUCLEOTIDE SEQUENCE [LARGE SCALE GENOMIC DNA]</scope>
    <source>
        <strain evidence="5">ATCC 6260 / CBS 566 / DSM 6381 / JCM 1539 / NBRC 10279 / NRRL Y-324</strain>
    </source>
</reference>
<dbReference type="VEuPathDB" id="FungiDB:PGUG_05810"/>
<dbReference type="AlphaFoldDB" id="A5DRA9"/>
<dbReference type="InterPro" id="IPR022794">
    <property type="entry name" value="Bul1_C"/>
</dbReference>
<feature type="region of interest" description="Disordered" evidence="1">
    <location>
        <begin position="317"/>
        <end position="337"/>
    </location>
</feature>
<feature type="domain" description="Bul1 C-terminal" evidence="3">
    <location>
        <begin position="572"/>
        <end position="681"/>
    </location>
</feature>
<dbReference type="eggNOG" id="ENOG502QSAC">
    <property type="taxonomic scope" value="Eukaryota"/>
</dbReference>
<dbReference type="InterPro" id="IPR007519">
    <property type="entry name" value="Bul1_N"/>
</dbReference>
<dbReference type="HOGENOM" id="CLU_022027_0_0_1"/>
<dbReference type="RefSeq" id="XP_001482047.2">
    <property type="nucleotide sequence ID" value="XM_001481997.1"/>
</dbReference>
<organism evidence="4 5">
    <name type="scientific">Meyerozyma guilliermondii (strain ATCC 6260 / CBS 566 / DSM 6381 / JCM 1539 / NBRC 10279 / NRRL Y-324)</name>
    <name type="common">Yeast</name>
    <name type="synonym">Candida guilliermondii</name>
    <dbReference type="NCBI Taxonomy" id="294746"/>
    <lineage>
        <taxon>Eukaryota</taxon>
        <taxon>Fungi</taxon>
        <taxon>Dikarya</taxon>
        <taxon>Ascomycota</taxon>
        <taxon>Saccharomycotina</taxon>
        <taxon>Pichiomycetes</taxon>
        <taxon>Debaryomycetaceae</taxon>
        <taxon>Meyerozyma</taxon>
    </lineage>
</organism>
<dbReference type="InterPro" id="IPR039634">
    <property type="entry name" value="Bul1-like"/>
</dbReference>
<keyword evidence="5" id="KW-1185">Reference proteome</keyword>
<proteinExistence type="predicted"/>
<protein>
    <recommendedName>
        <fullName evidence="6">Bul1 N-terminal domain-containing protein</fullName>
    </recommendedName>
</protein>
<evidence type="ECO:0000256" key="1">
    <source>
        <dbReference type="SAM" id="MobiDB-lite"/>
    </source>
</evidence>
<dbReference type="Pfam" id="PF04425">
    <property type="entry name" value="Bul1_N"/>
    <property type="match status" value="1"/>
</dbReference>
<feature type="domain" description="Bul1 N-terminal" evidence="2">
    <location>
        <begin position="40"/>
        <end position="463"/>
    </location>
</feature>
<accession>A5DRA9</accession>
<dbReference type="PANTHER" id="PTHR31904">
    <property type="entry name" value="BYPASS OF STOP CODON PROTEIN 5-RELATED"/>
    <property type="match status" value="1"/>
</dbReference>
<gene>
    <name evidence="4" type="ORF">PGUG_05810</name>
</gene>